<accession>A0A1E1K751</accession>
<keyword evidence="1" id="KW-0175">Coiled coil</keyword>
<dbReference type="Proteomes" id="UP000178129">
    <property type="component" value="Unassembled WGS sequence"/>
</dbReference>
<protein>
    <submittedName>
        <fullName evidence="2">Uncharacterized protein</fullName>
    </submittedName>
</protein>
<evidence type="ECO:0000313" key="2">
    <source>
        <dbReference type="EMBL" id="CZS93913.1"/>
    </source>
</evidence>
<dbReference type="EMBL" id="FJUW01000007">
    <property type="protein sequence ID" value="CZS93913.1"/>
    <property type="molecule type" value="Genomic_DNA"/>
</dbReference>
<dbReference type="InParanoid" id="A0A1E1K751"/>
<dbReference type="AlphaFoldDB" id="A0A1E1K751"/>
<sequence>MPPIDHDKVYETRRESLTKRADSLRVLLLQTAEGTSPEVFMRMRLHSQIHSEMVELHRQCYDLDRTDGERRWNVEHDEGMKRQHLDLTTKYEKELQARMQEIKQIRSTNEILKVDNQSASETAMESTTTVTWLKALNNALRKSLQKHKSEAQQHMEVVRIIALRCAQDSEESQSKETELIASKAELATLKLKLADMTVQKDQAELDTVSWGHDKNNQIKNLEQEVARLIDDRNNAKPLVAIGTAIRLRYMATVCKQAFGEGSAIKYTIRHGNTAAHSDNVEADYAVFEAYPKFEERDERHFAHIYGTSPKRYNSYVAYKEKFKILKDQVLRIPKRSNNTNSMREAYSTLREIDTVIAKFQVGKRRFEGAARFCESVAELEKEAADIGDMQSERGKHSDHLSSASHEDDCSCFDCGEHKYYNSALSSPVSDSWSTQYRNSY</sequence>
<name>A0A1E1K751_9HELO</name>
<evidence type="ECO:0000313" key="3">
    <source>
        <dbReference type="Proteomes" id="UP000178129"/>
    </source>
</evidence>
<feature type="coiled-coil region" evidence="1">
    <location>
        <begin position="186"/>
        <end position="231"/>
    </location>
</feature>
<evidence type="ECO:0000256" key="1">
    <source>
        <dbReference type="SAM" id="Coils"/>
    </source>
</evidence>
<reference evidence="3" key="1">
    <citation type="submission" date="2016-03" db="EMBL/GenBank/DDBJ databases">
        <authorList>
            <person name="Ploux O."/>
        </authorList>
    </citation>
    <scope>NUCLEOTIDE SEQUENCE [LARGE SCALE GENOMIC DNA]</scope>
    <source>
        <strain evidence="3">UK7</strain>
    </source>
</reference>
<organism evidence="2 3">
    <name type="scientific">Rhynchosporium graminicola</name>
    <dbReference type="NCBI Taxonomy" id="2792576"/>
    <lineage>
        <taxon>Eukaryota</taxon>
        <taxon>Fungi</taxon>
        <taxon>Dikarya</taxon>
        <taxon>Ascomycota</taxon>
        <taxon>Pezizomycotina</taxon>
        <taxon>Leotiomycetes</taxon>
        <taxon>Helotiales</taxon>
        <taxon>Ploettnerulaceae</taxon>
        <taxon>Rhynchosporium</taxon>
    </lineage>
</organism>
<gene>
    <name evidence="2" type="ORF">RCO7_08073</name>
</gene>
<proteinExistence type="predicted"/>
<keyword evidence="3" id="KW-1185">Reference proteome</keyword>
<comment type="caution">
    <text evidence="2">The sequence shown here is derived from an EMBL/GenBank/DDBJ whole genome shotgun (WGS) entry which is preliminary data.</text>
</comment>